<dbReference type="InterPro" id="IPR036680">
    <property type="entry name" value="SPOR-like_sf"/>
</dbReference>
<dbReference type="PROSITE" id="PS51724">
    <property type="entry name" value="SPOR"/>
    <property type="match status" value="1"/>
</dbReference>
<dbReference type="Pfam" id="PF01832">
    <property type="entry name" value="Glucosaminidase"/>
    <property type="match status" value="1"/>
</dbReference>
<dbReference type="InterPro" id="IPR002508">
    <property type="entry name" value="MurNAc-LAA_cat"/>
</dbReference>
<dbReference type="SUPFAM" id="SSF53187">
    <property type="entry name" value="Zn-dependent exopeptidases"/>
    <property type="match status" value="1"/>
</dbReference>
<dbReference type="InterPro" id="IPR050695">
    <property type="entry name" value="N-acetylmuramoyl_amidase_3"/>
</dbReference>
<dbReference type="Pfam" id="PF01520">
    <property type="entry name" value="Amidase_3"/>
    <property type="match status" value="1"/>
</dbReference>
<dbReference type="InterPro" id="IPR002901">
    <property type="entry name" value="MGlyc_endo_b_GlcNAc-like_dom"/>
</dbReference>
<dbReference type="GO" id="GO:0008745">
    <property type="term" value="F:N-acetylmuramoyl-L-alanine amidase activity"/>
    <property type="evidence" value="ECO:0007669"/>
    <property type="project" value="UniProtKB-EC"/>
</dbReference>
<dbReference type="CDD" id="cd02696">
    <property type="entry name" value="MurNAc-LAA"/>
    <property type="match status" value="1"/>
</dbReference>
<accession>A0ABS9GXD9</accession>
<dbReference type="PANTHER" id="PTHR30404:SF0">
    <property type="entry name" value="N-ACETYLMURAMOYL-L-ALANINE AMIDASE AMIC"/>
    <property type="match status" value="1"/>
</dbReference>
<dbReference type="EC" id="3.5.1.28" evidence="3"/>
<dbReference type="RefSeq" id="WP_236330720.1">
    <property type="nucleotide sequence ID" value="NZ_JAKIJS010000001.1"/>
</dbReference>
<sequence>MVTVVIDPGHGGTDPGATYKQYKEKDFNLKVALLIRKYLIETYEVKVLMTRSNDETLSLEQRTTYANNKNADFYLSVHHNAAGGSGFESYIYNGSIPSATKEIQRIIHKEIVFTTNKYNVKDRGQKRANFFVLRKTKMNALLLEVLFIDNQRDLQLMLNNQFLQDVAKATAIGLAKALNLTAKPKPLPKPDPNALYKVIAGSFKEEENAKQRALFLQTNKINSYIYPVNINGTTYYRVQAGAFSLKENADELVAQLKSIGIDGAFIVTEGEVEPPPVEPITGYRIMGNSVLTASSMNKMIKVINKSAPELADLYLEIGEKYGIRGDAALAQAIHETNYFRFTGTVKPEQNNYAGIGTTDPNTPGASFASPREGVTAHIQHLYAYASTDPLPPGEKLVDPRFDLVTRGSAPTWTSLNGKWAVPGTTYGQLILSIYENMINFELEQINQYIDLLEKTTQQIKE</sequence>
<evidence type="ECO:0000313" key="3">
    <source>
        <dbReference type="EMBL" id="MCF6136289.1"/>
    </source>
</evidence>
<protein>
    <submittedName>
        <fullName evidence="3">N-acetylmuramoyl-L-alanine amidase</fullName>
        <ecNumber evidence="3">3.5.1.28</ecNumber>
    </submittedName>
</protein>
<feature type="domain" description="SPOR" evidence="2">
    <location>
        <begin position="190"/>
        <end position="269"/>
    </location>
</feature>
<dbReference type="EMBL" id="JAKIJS010000001">
    <property type="protein sequence ID" value="MCF6136289.1"/>
    <property type="molecule type" value="Genomic_DNA"/>
</dbReference>
<evidence type="ECO:0000313" key="4">
    <source>
        <dbReference type="Proteomes" id="UP001649381"/>
    </source>
</evidence>
<dbReference type="Proteomes" id="UP001649381">
    <property type="component" value="Unassembled WGS sequence"/>
</dbReference>
<keyword evidence="1 3" id="KW-0378">Hydrolase</keyword>
<dbReference type="PANTHER" id="PTHR30404">
    <property type="entry name" value="N-ACETYLMURAMOYL-L-ALANINE AMIDASE"/>
    <property type="match status" value="1"/>
</dbReference>
<dbReference type="Gene3D" id="3.40.630.40">
    <property type="entry name" value="Zn-dependent exopeptidases"/>
    <property type="match status" value="1"/>
</dbReference>
<organism evidence="3 4">
    <name type="scientific">Pseudalkalibacillus berkeleyi</name>
    <dbReference type="NCBI Taxonomy" id="1069813"/>
    <lineage>
        <taxon>Bacteria</taxon>
        <taxon>Bacillati</taxon>
        <taxon>Bacillota</taxon>
        <taxon>Bacilli</taxon>
        <taxon>Bacillales</taxon>
        <taxon>Fictibacillaceae</taxon>
        <taxon>Pseudalkalibacillus</taxon>
    </lineage>
</organism>
<evidence type="ECO:0000256" key="1">
    <source>
        <dbReference type="ARBA" id="ARBA00022801"/>
    </source>
</evidence>
<dbReference type="InterPro" id="IPR007730">
    <property type="entry name" value="SPOR-like_dom"/>
</dbReference>
<name>A0ABS9GXD9_9BACL</name>
<keyword evidence="4" id="KW-1185">Reference proteome</keyword>
<evidence type="ECO:0000259" key="2">
    <source>
        <dbReference type="PROSITE" id="PS51724"/>
    </source>
</evidence>
<reference evidence="3 4" key="1">
    <citation type="submission" date="2022-01" db="EMBL/GenBank/DDBJ databases">
        <title>Alkalihalobacillus sp. EGI L200015, a novel bacterium isolated from a salt lake sediment.</title>
        <authorList>
            <person name="Gao L."/>
            <person name="Fang B.-Z."/>
            <person name="Li W.-J."/>
        </authorList>
    </citation>
    <scope>NUCLEOTIDE SEQUENCE [LARGE SCALE GENOMIC DNA]</scope>
    <source>
        <strain evidence="3 4">KCTC 12718</strain>
    </source>
</reference>
<dbReference type="SMART" id="SM00646">
    <property type="entry name" value="Ami_3"/>
    <property type="match status" value="1"/>
</dbReference>
<dbReference type="Gene3D" id="3.30.70.1070">
    <property type="entry name" value="Sporulation related repeat"/>
    <property type="match status" value="1"/>
</dbReference>
<proteinExistence type="predicted"/>
<dbReference type="SUPFAM" id="SSF110997">
    <property type="entry name" value="Sporulation related repeat"/>
    <property type="match status" value="1"/>
</dbReference>
<comment type="caution">
    <text evidence="3">The sequence shown here is derived from an EMBL/GenBank/DDBJ whole genome shotgun (WGS) entry which is preliminary data.</text>
</comment>
<dbReference type="Pfam" id="PF05036">
    <property type="entry name" value="SPOR"/>
    <property type="match status" value="1"/>
</dbReference>
<gene>
    <name evidence="3" type="ORF">L2716_01015</name>
</gene>